<keyword evidence="8" id="KW-0560">Oxidoreductase</keyword>
<feature type="binding site" evidence="14">
    <location>
        <position position="128"/>
    </location>
    <ligand>
        <name>[2Fe-2S] cluster</name>
        <dbReference type="ChEBI" id="CHEBI:190135"/>
        <label>2</label>
    </ligand>
</feature>
<dbReference type="SUPFAM" id="SSF56176">
    <property type="entry name" value="FAD-binding/transporter-associated domain-like"/>
    <property type="match status" value="1"/>
</dbReference>
<dbReference type="Gene3D" id="1.10.150.120">
    <property type="entry name" value="[2Fe-2S]-binding domain"/>
    <property type="match status" value="1"/>
</dbReference>
<evidence type="ECO:0000256" key="13">
    <source>
        <dbReference type="PIRSR" id="PIRSR000127-2"/>
    </source>
</evidence>
<dbReference type="Pfam" id="PF03450">
    <property type="entry name" value="CO_deh_flav_C"/>
    <property type="match status" value="1"/>
</dbReference>
<dbReference type="Pfam" id="PF00111">
    <property type="entry name" value="Fer2"/>
    <property type="match status" value="1"/>
</dbReference>
<dbReference type="SUPFAM" id="SSF55447">
    <property type="entry name" value="CO dehydrogenase flavoprotein C-terminal domain-like"/>
    <property type="match status" value="1"/>
</dbReference>
<reference evidence="17" key="1">
    <citation type="submission" date="2019-12" db="UniProtKB">
        <authorList>
            <consortium name="WormBaseParasite"/>
        </authorList>
    </citation>
    <scope>IDENTIFICATION</scope>
</reference>
<evidence type="ECO:0000256" key="9">
    <source>
        <dbReference type="ARBA" id="ARBA00023004"/>
    </source>
</evidence>
<evidence type="ECO:0000256" key="5">
    <source>
        <dbReference type="ARBA" id="ARBA00022714"/>
    </source>
</evidence>
<evidence type="ECO:0000256" key="6">
    <source>
        <dbReference type="ARBA" id="ARBA00022723"/>
    </source>
</evidence>
<keyword evidence="3 14" id="KW-0500">Molybdenum</keyword>
<feature type="binding site" evidence="14">
    <location>
        <position position="88"/>
    </location>
    <ligand>
        <name>[2Fe-2S] cluster</name>
        <dbReference type="ChEBI" id="CHEBI:190135"/>
        <label>1</label>
    </ligand>
</feature>
<evidence type="ECO:0000256" key="14">
    <source>
        <dbReference type="PIRSR" id="PIRSR000127-3"/>
    </source>
</evidence>
<feature type="binding site" evidence="14">
    <location>
        <position position="938"/>
    </location>
    <ligand>
        <name>Mo-molybdopterin</name>
        <dbReference type="ChEBI" id="CHEBI:71302"/>
    </ligand>
    <ligandPart>
        <name>Mo</name>
        <dbReference type="ChEBI" id="CHEBI:28685"/>
    </ligandPart>
</feature>
<dbReference type="InterPro" id="IPR036683">
    <property type="entry name" value="CO_DH_flav_C_dom_sf"/>
</dbReference>
<dbReference type="InterPro" id="IPR002346">
    <property type="entry name" value="Mopterin_DH_FAD-bd"/>
</dbReference>
<dbReference type="InterPro" id="IPR012675">
    <property type="entry name" value="Beta-grasp_dom_sf"/>
</dbReference>
<name>A0A5S6QUG8_TRIMR</name>
<dbReference type="InterPro" id="IPR005107">
    <property type="entry name" value="CO_DH_flav_C"/>
</dbReference>
<dbReference type="Pfam" id="PF20256">
    <property type="entry name" value="MoCoBD_2"/>
    <property type="match status" value="1"/>
</dbReference>
<dbReference type="SUPFAM" id="SSF47741">
    <property type="entry name" value="CO dehydrogenase ISP C-domain like"/>
    <property type="match status" value="1"/>
</dbReference>
<dbReference type="InterPro" id="IPR006058">
    <property type="entry name" value="2Fe2S_fd_BS"/>
</dbReference>
<keyword evidence="5 14" id="KW-0001">2Fe-2S</keyword>
<dbReference type="GO" id="GO:0016491">
    <property type="term" value="F:oxidoreductase activity"/>
    <property type="evidence" value="ECO:0007669"/>
    <property type="project" value="UniProtKB-KW"/>
</dbReference>
<feature type="binding site" evidence="14">
    <location>
        <position position="63"/>
    </location>
    <ligand>
        <name>[2Fe-2S] cluster</name>
        <dbReference type="ChEBI" id="CHEBI:190135"/>
        <label>1</label>
    </ligand>
</feature>
<dbReference type="SMART" id="SM01092">
    <property type="entry name" value="CO_deh_flav_C"/>
    <property type="match status" value="1"/>
</dbReference>
<dbReference type="WBParaSite" id="TMUE_3000010875.1">
    <property type="protein sequence ID" value="TMUE_3000010875.1"/>
    <property type="gene ID" value="WBGene00287159"/>
</dbReference>
<dbReference type="Pfam" id="PF01799">
    <property type="entry name" value="Fer2_2"/>
    <property type="match status" value="1"/>
</dbReference>
<keyword evidence="7 13" id="KW-0274">FAD</keyword>
<dbReference type="Gene3D" id="3.30.365.10">
    <property type="entry name" value="Aldehyde oxidase/xanthine dehydrogenase, molybdopterin binding domain"/>
    <property type="match status" value="4"/>
</dbReference>
<dbReference type="InterPro" id="IPR000674">
    <property type="entry name" value="Ald_Oxase/Xan_DH_a/b"/>
</dbReference>
<feature type="binding site" evidence="13">
    <location>
        <position position="828"/>
    </location>
    <ligand>
        <name>substrate</name>
    </ligand>
</feature>
<dbReference type="InterPro" id="IPR016166">
    <property type="entry name" value="FAD-bd_PCMH"/>
</dbReference>
<dbReference type="InterPro" id="IPR016208">
    <property type="entry name" value="Ald_Oxase/xanthine_DH-like"/>
</dbReference>
<feature type="binding site" evidence="14">
    <location>
        <position position="1105"/>
    </location>
    <ligand>
        <name>Mo-molybdopterin</name>
        <dbReference type="ChEBI" id="CHEBI:71302"/>
    </ligand>
    <ligandPart>
        <name>Mo</name>
        <dbReference type="ChEBI" id="CHEBI:28685"/>
    </ligandPart>
</feature>
<dbReference type="InterPro" id="IPR002888">
    <property type="entry name" value="2Fe-2S-bd"/>
</dbReference>
<dbReference type="STRING" id="70415.A0A5S6QUG8"/>
<dbReference type="PROSITE" id="PS51387">
    <property type="entry name" value="FAD_PCMH"/>
    <property type="match status" value="1"/>
</dbReference>
<feature type="binding site" evidence="13">
    <location>
        <position position="940"/>
    </location>
    <ligand>
        <name>substrate</name>
    </ligand>
</feature>
<comment type="cofactor">
    <cofactor evidence="14">
        <name>[2Fe-2S] cluster</name>
        <dbReference type="ChEBI" id="CHEBI:190135"/>
    </cofactor>
    <text evidence="14">Binds 2 [2Fe-2S] clusters.</text>
</comment>
<evidence type="ECO:0000256" key="3">
    <source>
        <dbReference type="ARBA" id="ARBA00022505"/>
    </source>
</evidence>
<dbReference type="InterPro" id="IPR016167">
    <property type="entry name" value="FAD-bd_PCMH_sub1"/>
</dbReference>
<feature type="binding site" evidence="13">
    <location>
        <position position="367"/>
    </location>
    <ligand>
        <name>FAD</name>
        <dbReference type="ChEBI" id="CHEBI:57692"/>
    </ligand>
</feature>
<feature type="binding site" evidence="13">
    <location>
        <position position="906"/>
    </location>
    <ligand>
        <name>substrate</name>
    </ligand>
</feature>
<evidence type="ECO:0000259" key="15">
    <source>
        <dbReference type="PROSITE" id="PS51387"/>
    </source>
</evidence>
<dbReference type="PANTHER" id="PTHR45444">
    <property type="entry name" value="XANTHINE DEHYDROGENASE"/>
    <property type="match status" value="1"/>
</dbReference>
<dbReference type="Pfam" id="PF02738">
    <property type="entry name" value="MoCoBD_1"/>
    <property type="match status" value="1"/>
</dbReference>
<dbReference type="Gene3D" id="3.30.465.10">
    <property type="match status" value="1"/>
</dbReference>
<dbReference type="Gene3D" id="3.30.43.10">
    <property type="entry name" value="Uridine Diphospho-n-acetylenolpyruvylglucosamine Reductase, domain 2"/>
    <property type="match status" value="1"/>
</dbReference>
<evidence type="ECO:0000256" key="1">
    <source>
        <dbReference type="ARBA" id="ARBA00001974"/>
    </source>
</evidence>
<dbReference type="FunFam" id="3.30.43.10:FF:000001">
    <property type="entry name" value="Xanthine dehydrogenase/oxidase"/>
    <property type="match status" value="1"/>
</dbReference>
<evidence type="ECO:0000256" key="2">
    <source>
        <dbReference type="ARBA" id="ARBA00006849"/>
    </source>
</evidence>
<keyword evidence="6 14" id="KW-0479">Metal-binding</keyword>
<dbReference type="InterPro" id="IPR036856">
    <property type="entry name" value="Ald_Oxase/Xan_DH_a/b_sf"/>
</dbReference>
<proteinExistence type="inferred from homology"/>
<keyword evidence="16" id="KW-1185">Reference proteome</keyword>
<comment type="cofactor">
    <cofactor evidence="11">
        <name>[2Fe-2S] cluster</name>
        <dbReference type="ChEBI" id="CHEBI:190135"/>
    </cofactor>
</comment>
<evidence type="ECO:0000256" key="4">
    <source>
        <dbReference type="ARBA" id="ARBA00022630"/>
    </source>
</evidence>
<accession>A0A5S6QUG8</accession>
<dbReference type="CDD" id="cd00207">
    <property type="entry name" value="fer2"/>
    <property type="match status" value="1"/>
</dbReference>
<feature type="binding site" evidence="13">
    <location>
        <begin position="286"/>
        <end position="293"/>
    </location>
    <ligand>
        <name>FAD</name>
        <dbReference type="ChEBI" id="CHEBI:57692"/>
    </ligand>
</feature>
<comment type="similarity">
    <text evidence="2">Belongs to the xanthine dehydrogenase family.</text>
</comment>
<feature type="domain" description="FAD-binding PCMH-type" evidence="15">
    <location>
        <begin position="258"/>
        <end position="444"/>
    </location>
</feature>
<dbReference type="PROSITE" id="PS00197">
    <property type="entry name" value="2FE2S_FER_1"/>
    <property type="match status" value="1"/>
</dbReference>
<dbReference type="Pfam" id="PF01315">
    <property type="entry name" value="Ald_Xan_dh_C"/>
    <property type="match status" value="1"/>
</dbReference>
<dbReference type="FunFam" id="3.30.365.10:FF:000003">
    <property type="entry name" value="Aldehyde oxidase 1"/>
    <property type="match status" value="1"/>
</dbReference>
<keyword evidence="10 14" id="KW-0411">Iron-sulfur</keyword>
<evidence type="ECO:0000256" key="7">
    <source>
        <dbReference type="ARBA" id="ARBA00022827"/>
    </source>
</evidence>
<dbReference type="GO" id="GO:0005506">
    <property type="term" value="F:iron ion binding"/>
    <property type="evidence" value="ECO:0007669"/>
    <property type="project" value="InterPro"/>
</dbReference>
<dbReference type="Gene3D" id="3.10.20.30">
    <property type="match status" value="1"/>
</dbReference>
<feature type="binding site" evidence="14">
    <location>
        <position position="66"/>
    </location>
    <ligand>
        <name>[2Fe-2S] cluster</name>
        <dbReference type="ChEBI" id="CHEBI:190135"/>
        <label>1</label>
    </ligand>
</feature>
<feature type="binding site" evidence="14">
    <location>
        <position position="824"/>
    </location>
    <ligand>
        <name>Mo-molybdopterin</name>
        <dbReference type="ChEBI" id="CHEBI:71302"/>
    </ligand>
    <ligandPart>
        <name>Mo</name>
        <dbReference type="ChEBI" id="CHEBI:28685"/>
    </ligandPart>
</feature>
<evidence type="ECO:0000256" key="8">
    <source>
        <dbReference type="ARBA" id="ARBA00023002"/>
    </source>
</evidence>
<evidence type="ECO:0000313" key="17">
    <source>
        <dbReference type="WBParaSite" id="TMUE_3000010875.1"/>
    </source>
</evidence>
<feature type="binding site" evidence="14">
    <location>
        <position position="165"/>
    </location>
    <ligand>
        <name>[2Fe-2S] cluster</name>
        <dbReference type="ChEBI" id="CHEBI:190135"/>
        <label>2</label>
    </ligand>
</feature>
<dbReference type="InterPro" id="IPR016169">
    <property type="entry name" value="FAD-bd_PCMH_sub2"/>
</dbReference>
<dbReference type="Pfam" id="PF00941">
    <property type="entry name" value="FAD_binding_5"/>
    <property type="match status" value="1"/>
</dbReference>
<feature type="active site" description="Proton acceptor" evidence="12">
    <location>
        <position position="1288"/>
    </location>
</feature>
<comment type="cofactor">
    <cofactor evidence="14">
        <name>Mo-molybdopterin</name>
        <dbReference type="ChEBI" id="CHEBI:71302"/>
    </cofactor>
    <text evidence="14">Binds 1 Mo-molybdopterin (Mo-MPT) cofactor per subunit.</text>
</comment>
<dbReference type="SUPFAM" id="SSF56003">
    <property type="entry name" value="Molybdenum cofactor-binding domain"/>
    <property type="match status" value="1"/>
</dbReference>
<dbReference type="InterPro" id="IPR008274">
    <property type="entry name" value="AldOxase/xan_DH_MoCoBD1"/>
</dbReference>
<feature type="binding site" evidence="14">
    <location>
        <position position="793"/>
    </location>
    <ligand>
        <name>Mo-molybdopterin</name>
        <dbReference type="ChEBI" id="CHEBI:71302"/>
    </ligand>
    <ligandPart>
        <name>Mo</name>
        <dbReference type="ChEBI" id="CHEBI:28685"/>
    </ligandPart>
</feature>
<feature type="binding site" evidence="14">
    <location>
        <position position="131"/>
    </location>
    <ligand>
        <name>[2Fe-2S] cluster</name>
        <dbReference type="ChEBI" id="CHEBI:190135"/>
        <label>2</label>
    </ligand>
</feature>
<keyword evidence="4" id="KW-0285">Flavoprotein</keyword>
<dbReference type="InterPro" id="IPR037165">
    <property type="entry name" value="AldOxase/xan_DH_Mopterin-bd_sf"/>
</dbReference>
<organism evidence="16 17">
    <name type="scientific">Trichuris muris</name>
    <name type="common">Mouse whipworm</name>
    <dbReference type="NCBI Taxonomy" id="70415"/>
    <lineage>
        <taxon>Eukaryota</taxon>
        <taxon>Metazoa</taxon>
        <taxon>Ecdysozoa</taxon>
        <taxon>Nematoda</taxon>
        <taxon>Enoplea</taxon>
        <taxon>Dorylaimia</taxon>
        <taxon>Trichinellida</taxon>
        <taxon>Trichuridae</taxon>
        <taxon>Trichuris</taxon>
    </lineage>
</organism>
<dbReference type="PIRSF" id="PIRSF000127">
    <property type="entry name" value="Xanthine_DH"/>
    <property type="match status" value="1"/>
</dbReference>
<keyword evidence="9 14" id="KW-0408">Iron</keyword>
<comment type="cofactor">
    <cofactor evidence="1 13">
        <name>FAD</name>
        <dbReference type="ChEBI" id="CHEBI:57692"/>
    </cofactor>
</comment>
<evidence type="ECO:0000256" key="11">
    <source>
        <dbReference type="ARBA" id="ARBA00034078"/>
    </source>
</evidence>
<dbReference type="InterPro" id="IPR001041">
    <property type="entry name" value="2Fe-2S_ferredoxin-type"/>
</dbReference>
<dbReference type="InterPro" id="IPR046867">
    <property type="entry name" value="AldOxase/xan_DH_MoCoBD2"/>
</dbReference>
<protein>
    <submittedName>
        <fullName evidence="17">FAD-binding PCMH-type domain-containing protein</fullName>
    </submittedName>
</protein>
<dbReference type="FunFam" id="3.30.365.10:FF:000001">
    <property type="entry name" value="Xanthine dehydrogenase oxidase"/>
    <property type="match status" value="1"/>
</dbReference>
<dbReference type="InterPro" id="IPR036884">
    <property type="entry name" value="2Fe-2S-bd_dom_sf"/>
</dbReference>
<dbReference type="Gene3D" id="3.30.390.50">
    <property type="entry name" value="CO dehydrogenase flavoprotein, C-terminal domain"/>
    <property type="match status" value="1"/>
</dbReference>
<feature type="binding site" evidence="14">
    <location>
        <position position="163"/>
    </location>
    <ligand>
        <name>[2Fe-2S] cluster</name>
        <dbReference type="ChEBI" id="CHEBI:190135"/>
        <label>2</label>
    </ligand>
</feature>
<dbReference type="InterPro" id="IPR022407">
    <property type="entry name" value="OxRdtase_Mopterin_BS"/>
</dbReference>
<dbReference type="PROSITE" id="PS00559">
    <property type="entry name" value="MOLYBDOPTERIN_EUK"/>
    <property type="match status" value="1"/>
</dbReference>
<dbReference type="PANTHER" id="PTHR45444:SF3">
    <property type="entry name" value="XANTHINE DEHYDROGENASE"/>
    <property type="match status" value="1"/>
</dbReference>
<dbReference type="GO" id="GO:0043546">
    <property type="term" value="F:molybdopterin cofactor binding"/>
    <property type="evidence" value="ECO:0007669"/>
    <property type="project" value="InterPro"/>
</dbReference>
<evidence type="ECO:0000256" key="12">
    <source>
        <dbReference type="PIRSR" id="PIRSR000127-1"/>
    </source>
</evidence>
<dbReference type="FunFam" id="3.30.465.10:FF:000004">
    <property type="entry name" value="Xanthine dehydrogenase/oxidase"/>
    <property type="match status" value="1"/>
</dbReference>
<evidence type="ECO:0000256" key="10">
    <source>
        <dbReference type="ARBA" id="ARBA00023014"/>
    </source>
</evidence>
<feature type="binding site" evidence="13">
    <location>
        <position position="452"/>
    </location>
    <ligand>
        <name>FAD</name>
        <dbReference type="ChEBI" id="CHEBI:57692"/>
    </ligand>
</feature>
<dbReference type="FunFam" id="3.30.365.10:FF:000004">
    <property type="entry name" value="Xanthine dehydrogenase oxidase"/>
    <property type="match status" value="1"/>
</dbReference>
<dbReference type="Proteomes" id="UP000046395">
    <property type="component" value="Unassembled WGS sequence"/>
</dbReference>
<sequence>MPAIFSFIPCNEECWHSNGYSSGATERLVIFVNGVKHTINNPDTTISLATFLRRRLSCNEGGCGACTVLISEFVRSESKVKNYSVNSCLMPLCHLHGKAVTTVEGISESPDRMHKIQKALSEHHGSQCGYCTPGFIMAMYALLVNNDKPTKSEIDLALQGNLCRCTGYRSILDAFYTFSTESACKLEEKHGDIKSVGSNVNEVLLCADDIEDCASASVHKDSRSIPKQASPFGRSAGGNLLFPAEIVTMKYDEEYLRFESDGCVFYRPTSLQDLLQLKNLHPTAKLIAGNTELFMDERFRNLRHPTLIHTAGINELNVCKIGQGMGVFVGSSVSISVMQSFLQSVLNQLPETESRTYAEILKISYLFAGKHIRNVATLVGNVVNASPISDFNPIMVAISATIEVCSLKGVRQRVVDDSFFTDYKKVDIDDTEVVLGIWLPFSTKTKHFKVMKQSQRREDDIAIVNAACMVDIRGKDNRIYAICLTFGGLATTTKSSSLIPTVLVGRCWSPEAVEIILELLAEEFKLKPGTPGGMEAYRMTLCTSLASKFCSWIIKTLGVNGQFEVAAWRRRIPFEHSYSPVCSTTMQRECAKLPKKESVGISRVHTSSKLQVCGQAKYCDDLQAINALHLSFVLSNKGHAKLLVVDPGVAVAQEGVVAYFDARDVPNHWSNRFGFCNDQTIFAENKVEFCGQIIGAIVATNAEIARRACSMVKVLYEELPCILTTEDALVHKSFMEGSYEIQAKWNDTCLGACEHELCGEVKIGGQEHFYFETNACIAIPGEQDEMEIISSTQNPTDTQISIANMFGILQHKVTVQVKRIGGGFGGKETASIIVALPTAFAARKLGVPVRCCLERFDDMVMTGTRHPFLTRYRCGFNQLGDIEAYCADHYANCGSSYDLSVGVLQRALFHSDNTYKVDHFYAVGTMCRTNLPSCTAFRGFGGPQGMFAIESCITDIAYYLDVQPEAIRERNLYKEGDETHWGQQLIKCNIRRCWEECMTRSRFAERRREVEKFNVENFAKKKGISVVPTKFGISYGLKRLNQAGALVHIYHDGSVLICHSGVEMGQGLNTKMAQIASQVLSIPIEGIHVKQTSTETVPNTSPCAASFSSDLNGIAVKRACETLLERLKPIMQRHSRKSWSYWISNAYEERISLMATGFYSPQITGYDWKAKHGPRMFNYFTYGVGCSEVELDCLTGDHTVIRSDIVMDVGASLNPAIDIGQIEGAFVQGYGLFTMEEIKVSPNGLIYTRGPGTYKLPSADDIPREFNVTLLTGSANDEGVFSSKGVGEPPLFLGSSVFFALKEAVKSARKDNNLHGPFRLDSPATCERIRMLCGDPLAEKAKAVFPYTCEDQWFVNP</sequence>
<feature type="binding site" evidence="13">
    <location>
        <position position="390"/>
    </location>
    <ligand>
        <name>FAD</name>
        <dbReference type="ChEBI" id="CHEBI:57692"/>
    </ligand>
</feature>
<dbReference type="GO" id="GO:0071949">
    <property type="term" value="F:FAD binding"/>
    <property type="evidence" value="ECO:0007669"/>
    <property type="project" value="InterPro"/>
</dbReference>
<dbReference type="InterPro" id="IPR036010">
    <property type="entry name" value="2Fe-2S_ferredoxin-like_sf"/>
</dbReference>
<dbReference type="Gene3D" id="3.90.1170.50">
    <property type="entry name" value="Aldehyde oxidase/xanthine dehydrogenase, a/b hammerhead"/>
    <property type="match status" value="1"/>
</dbReference>
<dbReference type="SMART" id="SM01008">
    <property type="entry name" value="Ald_Xan_dh_C"/>
    <property type="match status" value="1"/>
</dbReference>
<dbReference type="InterPro" id="IPR036318">
    <property type="entry name" value="FAD-bd_PCMH-like_sf"/>
</dbReference>
<dbReference type="GO" id="GO:0051537">
    <property type="term" value="F:2 iron, 2 sulfur cluster binding"/>
    <property type="evidence" value="ECO:0007669"/>
    <property type="project" value="UniProtKB-KW"/>
</dbReference>
<feature type="binding site" evidence="14">
    <location>
        <position position="58"/>
    </location>
    <ligand>
        <name>[2Fe-2S] cluster</name>
        <dbReference type="ChEBI" id="CHEBI:190135"/>
        <label>1</label>
    </ligand>
</feature>
<dbReference type="SUPFAM" id="SSF54665">
    <property type="entry name" value="CO dehydrogenase molybdoprotein N-domain-like"/>
    <property type="match status" value="1"/>
</dbReference>
<evidence type="ECO:0000313" key="16">
    <source>
        <dbReference type="Proteomes" id="UP000046395"/>
    </source>
</evidence>
<dbReference type="SUPFAM" id="SSF54292">
    <property type="entry name" value="2Fe-2S ferredoxin-like"/>
    <property type="match status" value="1"/>
</dbReference>